<dbReference type="EMBL" id="JADGMS010000005">
    <property type="protein sequence ID" value="KAF9681716.1"/>
    <property type="molecule type" value="Genomic_DNA"/>
</dbReference>
<dbReference type="PROSITE" id="PS00036">
    <property type="entry name" value="BZIP_BASIC"/>
    <property type="match status" value="1"/>
</dbReference>
<evidence type="ECO:0000256" key="3">
    <source>
        <dbReference type="ARBA" id="ARBA00023015"/>
    </source>
</evidence>
<dbReference type="GO" id="GO:0003700">
    <property type="term" value="F:DNA-binding transcription factor activity"/>
    <property type="evidence" value="ECO:0007669"/>
    <property type="project" value="InterPro"/>
</dbReference>
<dbReference type="SMART" id="SM00338">
    <property type="entry name" value="BRLZ"/>
    <property type="match status" value="1"/>
</dbReference>
<evidence type="ECO:0000313" key="9">
    <source>
        <dbReference type="EMBL" id="KAF9681716.1"/>
    </source>
</evidence>
<dbReference type="SUPFAM" id="SSF57959">
    <property type="entry name" value="Leucine zipper domain"/>
    <property type="match status" value="1"/>
</dbReference>
<dbReference type="Pfam" id="PF00170">
    <property type="entry name" value="bZIP_1"/>
    <property type="match status" value="1"/>
</dbReference>
<protein>
    <recommendedName>
        <fullName evidence="8">BZIP domain-containing protein</fullName>
    </recommendedName>
</protein>
<evidence type="ECO:0000256" key="5">
    <source>
        <dbReference type="ARBA" id="ARBA00023163"/>
    </source>
</evidence>
<comment type="caution">
    <text evidence="9">The sequence shown here is derived from an EMBL/GenBank/DDBJ whole genome shotgun (WGS) entry which is preliminary data.</text>
</comment>
<keyword evidence="10" id="KW-1185">Reference proteome</keyword>
<feature type="region of interest" description="Disordered" evidence="7">
    <location>
        <begin position="1"/>
        <end position="30"/>
    </location>
</feature>
<evidence type="ECO:0000256" key="1">
    <source>
        <dbReference type="ARBA" id="ARBA00004123"/>
    </source>
</evidence>
<feature type="compositionally biased region" description="Polar residues" evidence="7">
    <location>
        <begin position="218"/>
        <end position="234"/>
    </location>
</feature>
<dbReference type="GO" id="GO:0005634">
    <property type="term" value="C:nucleus"/>
    <property type="evidence" value="ECO:0007669"/>
    <property type="project" value="UniProtKB-SubCell"/>
</dbReference>
<evidence type="ECO:0000256" key="2">
    <source>
        <dbReference type="ARBA" id="ARBA00007163"/>
    </source>
</evidence>
<dbReference type="GO" id="GO:0003677">
    <property type="term" value="F:DNA binding"/>
    <property type="evidence" value="ECO:0007669"/>
    <property type="project" value="UniProtKB-KW"/>
</dbReference>
<comment type="similarity">
    <text evidence="2">Belongs to the bZIP family.</text>
</comment>
<keyword evidence="6" id="KW-0539">Nucleus</keyword>
<evidence type="ECO:0000256" key="7">
    <source>
        <dbReference type="SAM" id="MobiDB-lite"/>
    </source>
</evidence>
<dbReference type="InterPro" id="IPR046347">
    <property type="entry name" value="bZIP_sf"/>
</dbReference>
<dbReference type="Gene3D" id="1.20.5.170">
    <property type="match status" value="1"/>
</dbReference>
<dbReference type="PANTHER" id="PTHR46408:SF10">
    <property type="entry name" value="BASIC LEUCINE ZIPPER 63"/>
    <property type="match status" value="1"/>
</dbReference>
<organism evidence="9 10">
    <name type="scientific">Salix dunnii</name>
    <dbReference type="NCBI Taxonomy" id="1413687"/>
    <lineage>
        <taxon>Eukaryota</taxon>
        <taxon>Viridiplantae</taxon>
        <taxon>Streptophyta</taxon>
        <taxon>Embryophyta</taxon>
        <taxon>Tracheophyta</taxon>
        <taxon>Spermatophyta</taxon>
        <taxon>Magnoliopsida</taxon>
        <taxon>eudicotyledons</taxon>
        <taxon>Gunneridae</taxon>
        <taxon>Pentapetalae</taxon>
        <taxon>rosids</taxon>
        <taxon>fabids</taxon>
        <taxon>Malpighiales</taxon>
        <taxon>Salicaceae</taxon>
        <taxon>Saliceae</taxon>
        <taxon>Salix</taxon>
    </lineage>
</organism>
<dbReference type="PANTHER" id="PTHR46408">
    <property type="entry name" value="BASIC LEUCINE ZIPPER 63"/>
    <property type="match status" value="1"/>
</dbReference>
<feature type="compositionally biased region" description="Polar residues" evidence="7">
    <location>
        <begin position="9"/>
        <end position="18"/>
    </location>
</feature>
<evidence type="ECO:0000313" key="10">
    <source>
        <dbReference type="Proteomes" id="UP000657918"/>
    </source>
</evidence>
<feature type="region of interest" description="Disordered" evidence="7">
    <location>
        <begin position="218"/>
        <end position="327"/>
    </location>
</feature>
<evidence type="ECO:0000259" key="8">
    <source>
        <dbReference type="PROSITE" id="PS50217"/>
    </source>
</evidence>
<dbReference type="AlphaFoldDB" id="A0A835K9C3"/>
<dbReference type="Proteomes" id="UP000657918">
    <property type="component" value="Unassembled WGS sequence"/>
</dbReference>
<accession>A0A835K9C3</accession>
<evidence type="ECO:0000256" key="6">
    <source>
        <dbReference type="ARBA" id="ARBA00023242"/>
    </source>
</evidence>
<feature type="compositionally biased region" description="Acidic residues" evidence="7">
    <location>
        <begin position="283"/>
        <end position="294"/>
    </location>
</feature>
<sequence length="510" mass="55338">MDRVFSMEDNVTQTNSGAQHRHKHQLSKMNRSESEWAFQRFLQEASAATFDDNTPSSSSADKTDVVHINDHGYSNNNATSKSCDNNYKGNAMSLSNGACATAASSSFGAPADVPVESEDYHAFLKSKLNMACAAVALSRCMEMLAGCSSSVVLFPEEELTVVLVSGFHEYATLEKKLNVEATYIVDYLVVKGLWKSLFIRNAGGPAYFVKPLNSPATAESGSQASNASHLGSHTPSKEARHDLSGSHNKDASEPLQTPSLPSMQKKLAVAGKLTASGSSRELSEDDENEAETEITENMHPADAKRVRRMLSNRESARRSRRRKQAHLTELETQVAQLRVENSSLLKRLADISQKYSESAVDNRVLKADIETLRAKVKMAEETVKRFTGLNHMFHAMPDISTISMPSFDGSPSDTSADAAVPVKDDPEHRLYQAPNNLTSTLDSKPRVNIVMTDISSVENVQPNPGTATGVSGNKLGRTASLQRVASLERLQKQICGGASPCGPQSNGEQS</sequence>
<evidence type="ECO:0000256" key="4">
    <source>
        <dbReference type="ARBA" id="ARBA00023125"/>
    </source>
</evidence>
<gene>
    <name evidence="9" type="ORF">SADUNF_Sadunf05G0031600</name>
</gene>
<feature type="compositionally biased region" description="Basic and acidic residues" evidence="7">
    <location>
        <begin position="235"/>
        <end position="252"/>
    </location>
</feature>
<dbReference type="InterPro" id="IPR020983">
    <property type="entry name" value="Basic_leucine-zipper_C"/>
</dbReference>
<dbReference type="OrthoDB" id="664875at2759"/>
<name>A0A835K9C3_9ROSI</name>
<dbReference type="GO" id="GO:0046983">
    <property type="term" value="F:protein dimerization activity"/>
    <property type="evidence" value="ECO:0007669"/>
    <property type="project" value="UniProtKB-ARBA"/>
</dbReference>
<dbReference type="Pfam" id="PF12498">
    <property type="entry name" value="bZIP_C"/>
    <property type="match status" value="1"/>
</dbReference>
<keyword evidence="3" id="KW-0805">Transcription regulation</keyword>
<proteinExistence type="inferred from homology"/>
<feature type="domain" description="BZIP" evidence="8">
    <location>
        <begin position="302"/>
        <end position="357"/>
    </location>
</feature>
<dbReference type="InterPro" id="IPR045314">
    <property type="entry name" value="bZIP_plant_GBF1"/>
</dbReference>
<keyword evidence="4" id="KW-0238">DNA-binding</keyword>
<dbReference type="InterPro" id="IPR004827">
    <property type="entry name" value="bZIP"/>
</dbReference>
<dbReference type="PROSITE" id="PS50217">
    <property type="entry name" value="BZIP"/>
    <property type="match status" value="1"/>
</dbReference>
<reference evidence="9 10" key="1">
    <citation type="submission" date="2020-10" db="EMBL/GenBank/DDBJ databases">
        <title>Plant Genome Project.</title>
        <authorList>
            <person name="Zhang R.-G."/>
        </authorList>
    </citation>
    <scope>NUCLEOTIDE SEQUENCE [LARGE SCALE GENOMIC DNA]</scope>
    <source>
        <strain evidence="9">FAFU-HL-1</strain>
        <tissue evidence="9">Leaf</tissue>
    </source>
</reference>
<comment type="subcellular location">
    <subcellularLocation>
        <location evidence="1">Nucleus</location>
    </subcellularLocation>
</comment>
<keyword evidence="5" id="KW-0804">Transcription</keyword>
<dbReference type="FunFam" id="1.20.5.170:FF:000020">
    <property type="entry name" value="BZIP transcription factor"/>
    <property type="match status" value="1"/>
</dbReference>
<dbReference type="CDD" id="cd14702">
    <property type="entry name" value="bZIP_plant_GBF1"/>
    <property type="match status" value="1"/>
</dbReference>